<sequence length="240" mass="24875">MNSARPWPTLVVASALTLFCAVTAGVAGSAAGTELTRGPSTAELRTAAAQEVAERWRAWPTGRIFPATLPYSAEQGGRERAHRVGISPHSACGADAVDAKAVEALRAAGCKGVLRATYVDALRGVLVTIGVVALRDEPGAVRAKSAFAGNGKPAPGLRPLAFTGTVSDRFTPAVRQSGSVRQAGPYLVLTTAGQVDGRPADAAGEPRPAIFAFATDIAERVLSELSTPKMPDCAAREWRC</sequence>
<keyword evidence="1" id="KW-0732">Signal</keyword>
<evidence type="ECO:0008006" key="4">
    <source>
        <dbReference type="Google" id="ProtNLM"/>
    </source>
</evidence>
<evidence type="ECO:0000256" key="1">
    <source>
        <dbReference type="SAM" id="SignalP"/>
    </source>
</evidence>
<organism evidence="2 3">
    <name type="scientific">Nonomuraea fuscirosea</name>
    <dbReference type="NCBI Taxonomy" id="1291556"/>
    <lineage>
        <taxon>Bacteria</taxon>
        <taxon>Bacillati</taxon>
        <taxon>Actinomycetota</taxon>
        <taxon>Actinomycetes</taxon>
        <taxon>Streptosporangiales</taxon>
        <taxon>Streptosporangiaceae</taxon>
        <taxon>Nonomuraea</taxon>
    </lineage>
</organism>
<accession>A0A2T0N1D3</accession>
<dbReference type="RefSeq" id="WP_245955898.1">
    <property type="nucleotide sequence ID" value="NZ_PVNG01000007.1"/>
</dbReference>
<feature type="signal peptide" evidence="1">
    <location>
        <begin position="1"/>
        <end position="24"/>
    </location>
</feature>
<dbReference type="EMBL" id="PVNG01000007">
    <property type="protein sequence ID" value="PRX65585.1"/>
    <property type="molecule type" value="Genomic_DNA"/>
</dbReference>
<gene>
    <name evidence="2" type="ORF">B0I32_107347</name>
</gene>
<proteinExistence type="predicted"/>
<name>A0A2T0N1D3_9ACTN</name>
<dbReference type="Proteomes" id="UP000238312">
    <property type="component" value="Unassembled WGS sequence"/>
</dbReference>
<evidence type="ECO:0000313" key="2">
    <source>
        <dbReference type="EMBL" id="PRX65585.1"/>
    </source>
</evidence>
<reference evidence="2 3" key="1">
    <citation type="submission" date="2018-03" db="EMBL/GenBank/DDBJ databases">
        <title>Genomic Encyclopedia of Type Strains, Phase III (KMG-III): the genomes of soil and plant-associated and newly described type strains.</title>
        <authorList>
            <person name="Whitman W."/>
        </authorList>
    </citation>
    <scope>NUCLEOTIDE SEQUENCE [LARGE SCALE GENOMIC DNA]</scope>
    <source>
        <strain evidence="2 3">CGMCC 4.7104</strain>
    </source>
</reference>
<evidence type="ECO:0000313" key="3">
    <source>
        <dbReference type="Proteomes" id="UP000238312"/>
    </source>
</evidence>
<feature type="chain" id="PRO_5039166522" description="PknH-like protein" evidence="1">
    <location>
        <begin position="25"/>
        <end position="240"/>
    </location>
</feature>
<keyword evidence="3" id="KW-1185">Reference proteome</keyword>
<comment type="caution">
    <text evidence="2">The sequence shown here is derived from an EMBL/GenBank/DDBJ whole genome shotgun (WGS) entry which is preliminary data.</text>
</comment>
<protein>
    <recommendedName>
        <fullName evidence="4">PknH-like protein</fullName>
    </recommendedName>
</protein>
<dbReference type="AlphaFoldDB" id="A0A2T0N1D3"/>